<evidence type="ECO:0000256" key="1">
    <source>
        <dbReference type="SAM" id="MobiDB-lite"/>
    </source>
</evidence>
<evidence type="ECO:0000313" key="2">
    <source>
        <dbReference type="EMBL" id="KAJ1143181.1"/>
    </source>
</evidence>
<dbReference type="Proteomes" id="UP001066276">
    <property type="component" value="Chromosome 6"/>
</dbReference>
<proteinExistence type="predicted"/>
<protein>
    <submittedName>
        <fullName evidence="2">Uncharacterized protein</fullName>
    </submittedName>
</protein>
<reference evidence="2" key="1">
    <citation type="journal article" date="2022" name="bioRxiv">
        <title>Sequencing and chromosome-scale assembly of the giantPleurodeles waltlgenome.</title>
        <authorList>
            <person name="Brown T."/>
            <person name="Elewa A."/>
            <person name="Iarovenko S."/>
            <person name="Subramanian E."/>
            <person name="Araus A.J."/>
            <person name="Petzold A."/>
            <person name="Susuki M."/>
            <person name="Suzuki K.-i.T."/>
            <person name="Hayashi T."/>
            <person name="Toyoda A."/>
            <person name="Oliveira C."/>
            <person name="Osipova E."/>
            <person name="Leigh N.D."/>
            <person name="Simon A."/>
            <person name="Yun M.H."/>
        </authorList>
    </citation>
    <scope>NUCLEOTIDE SEQUENCE</scope>
    <source>
        <strain evidence="2">20211129_DDA</strain>
        <tissue evidence="2">Liver</tissue>
    </source>
</reference>
<name>A0AAV7QRN9_PLEWA</name>
<keyword evidence="3" id="KW-1185">Reference proteome</keyword>
<dbReference type="EMBL" id="JANPWB010000010">
    <property type="protein sequence ID" value="KAJ1143181.1"/>
    <property type="molecule type" value="Genomic_DNA"/>
</dbReference>
<organism evidence="2 3">
    <name type="scientific">Pleurodeles waltl</name>
    <name type="common">Iberian ribbed newt</name>
    <dbReference type="NCBI Taxonomy" id="8319"/>
    <lineage>
        <taxon>Eukaryota</taxon>
        <taxon>Metazoa</taxon>
        <taxon>Chordata</taxon>
        <taxon>Craniata</taxon>
        <taxon>Vertebrata</taxon>
        <taxon>Euteleostomi</taxon>
        <taxon>Amphibia</taxon>
        <taxon>Batrachia</taxon>
        <taxon>Caudata</taxon>
        <taxon>Salamandroidea</taxon>
        <taxon>Salamandridae</taxon>
        <taxon>Pleurodelinae</taxon>
        <taxon>Pleurodeles</taxon>
    </lineage>
</organism>
<accession>A0AAV7QRN9</accession>
<comment type="caution">
    <text evidence="2">The sequence shown here is derived from an EMBL/GenBank/DDBJ whole genome shotgun (WGS) entry which is preliminary data.</text>
</comment>
<evidence type="ECO:0000313" key="3">
    <source>
        <dbReference type="Proteomes" id="UP001066276"/>
    </source>
</evidence>
<feature type="region of interest" description="Disordered" evidence="1">
    <location>
        <begin position="17"/>
        <end position="46"/>
    </location>
</feature>
<dbReference type="AlphaFoldDB" id="A0AAV7QRN9"/>
<gene>
    <name evidence="2" type="ORF">NDU88_009492</name>
</gene>
<sequence>MLHCLSVLVRRHKTWMPARGSKSAPTGVGAEAAARQDRTRGSGGAGECKVVRASTRIAGETDKTKSASLAKLVSAPLRKYFKTKTHADLAGKQKETTGNSIDIGGIVESNANISSGDYVIEQEERKIHKESSQTVNADVPLTPVRIHLSIEEAEEGRKSETSNHSAPRDTLAQAEAQALTQALVHDLSSLNMGEKVQQGDPQRELIPKNGQDLDLGDRFFSLSDQSSGLVMKLLNPGKRAVRLGNHPGPKQSLRQLRRVRMKMRSLNGEKGQVNLKALRRLRLEKR</sequence>